<evidence type="ECO:0000259" key="2">
    <source>
        <dbReference type="PROSITE" id="PS50020"/>
    </source>
</evidence>
<dbReference type="InterPro" id="IPR036020">
    <property type="entry name" value="WW_dom_sf"/>
</dbReference>
<dbReference type="CDD" id="cd00201">
    <property type="entry name" value="WW"/>
    <property type="match status" value="1"/>
</dbReference>
<dbReference type="OrthoDB" id="2530521at2759"/>
<feature type="domain" description="WW" evidence="2">
    <location>
        <begin position="29"/>
        <end position="63"/>
    </location>
</feature>
<name>A0A3N4JHH2_9PEZI</name>
<feature type="region of interest" description="Disordered" evidence="1">
    <location>
        <begin position="1"/>
        <end position="36"/>
    </location>
</feature>
<feature type="region of interest" description="Disordered" evidence="1">
    <location>
        <begin position="50"/>
        <end position="150"/>
    </location>
</feature>
<dbReference type="InterPro" id="IPR001202">
    <property type="entry name" value="WW_dom"/>
</dbReference>
<dbReference type="STRING" id="1336337.A0A3N4JHH2"/>
<dbReference type="SUPFAM" id="SSF51045">
    <property type="entry name" value="WW domain"/>
    <property type="match status" value="1"/>
</dbReference>
<dbReference type="Pfam" id="PF00397">
    <property type="entry name" value="WW"/>
    <property type="match status" value="1"/>
</dbReference>
<dbReference type="PROSITE" id="PS01159">
    <property type="entry name" value="WW_DOMAIN_1"/>
    <property type="match status" value="1"/>
</dbReference>
<feature type="compositionally biased region" description="Low complexity" evidence="1">
    <location>
        <begin position="66"/>
        <end position="79"/>
    </location>
</feature>
<dbReference type="Proteomes" id="UP000276215">
    <property type="component" value="Unassembled WGS sequence"/>
</dbReference>
<evidence type="ECO:0000313" key="3">
    <source>
        <dbReference type="EMBL" id="RPA97722.1"/>
    </source>
</evidence>
<organism evidence="3 4">
    <name type="scientific">Choiromyces venosus 120613-1</name>
    <dbReference type="NCBI Taxonomy" id="1336337"/>
    <lineage>
        <taxon>Eukaryota</taxon>
        <taxon>Fungi</taxon>
        <taxon>Dikarya</taxon>
        <taxon>Ascomycota</taxon>
        <taxon>Pezizomycotina</taxon>
        <taxon>Pezizomycetes</taxon>
        <taxon>Pezizales</taxon>
        <taxon>Tuberaceae</taxon>
        <taxon>Choiromyces</taxon>
    </lineage>
</organism>
<dbReference type="EMBL" id="ML120402">
    <property type="protein sequence ID" value="RPA97722.1"/>
    <property type="molecule type" value="Genomic_DNA"/>
</dbReference>
<protein>
    <recommendedName>
        <fullName evidence="2">WW domain-containing protein</fullName>
    </recommendedName>
</protein>
<keyword evidence="4" id="KW-1185">Reference proteome</keyword>
<feature type="compositionally biased region" description="Low complexity" evidence="1">
    <location>
        <begin position="92"/>
        <end position="107"/>
    </location>
</feature>
<proteinExistence type="predicted"/>
<reference evidence="3 4" key="1">
    <citation type="journal article" date="2018" name="Nat. Ecol. Evol.">
        <title>Pezizomycetes genomes reveal the molecular basis of ectomycorrhizal truffle lifestyle.</title>
        <authorList>
            <person name="Murat C."/>
            <person name="Payen T."/>
            <person name="Noel B."/>
            <person name="Kuo A."/>
            <person name="Morin E."/>
            <person name="Chen J."/>
            <person name="Kohler A."/>
            <person name="Krizsan K."/>
            <person name="Balestrini R."/>
            <person name="Da Silva C."/>
            <person name="Montanini B."/>
            <person name="Hainaut M."/>
            <person name="Levati E."/>
            <person name="Barry K.W."/>
            <person name="Belfiori B."/>
            <person name="Cichocki N."/>
            <person name="Clum A."/>
            <person name="Dockter R.B."/>
            <person name="Fauchery L."/>
            <person name="Guy J."/>
            <person name="Iotti M."/>
            <person name="Le Tacon F."/>
            <person name="Lindquist E.A."/>
            <person name="Lipzen A."/>
            <person name="Malagnac F."/>
            <person name="Mello A."/>
            <person name="Molinier V."/>
            <person name="Miyauchi S."/>
            <person name="Poulain J."/>
            <person name="Riccioni C."/>
            <person name="Rubini A."/>
            <person name="Sitrit Y."/>
            <person name="Splivallo R."/>
            <person name="Traeger S."/>
            <person name="Wang M."/>
            <person name="Zifcakova L."/>
            <person name="Wipf D."/>
            <person name="Zambonelli A."/>
            <person name="Paolocci F."/>
            <person name="Nowrousian M."/>
            <person name="Ottonello S."/>
            <person name="Baldrian P."/>
            <person name="Spatafora J.W."/>
            <person name="Henrissat B."/>
            <person name="Nagy L.G."/>
            <person name="Aury J.M."/>
            <person name="Wincker P."/>
            <person name="Grigoriev I.V."/>
            <person name="Bonfante P."/>
            <person name="Martin F.M."/>
        </authorList>
    </citation>
    <scope>NUCLEOTIDE SEQUENCE [LARGE SCALE GENOMIC DNA]</scope>
    <source>
        <strain evidence="3 4">120613-1</strain>
    </source>
</reference>
<dbReference type="Gene3D" id="2.20.70.10">
    <property type="match status" value="1"/>
</dbReference>
<dbReference type="PROSITE" id="PS50020">
    <property type="entry name" value="WW_DOMAIN_2"/>
    <property type="match status" value="1"/>
</dbReference>
<dbReference type="SMART" id="SM00456">
    <property type="entry name" value="WW"/>
    <property type="match status" value="1"/>
</dbReference>
<evidence type="ECO:0000313" key="4">
    <source>
        <dbReference type="Proteomes" id="UP000276215"/>
    </source>
</evidence>
<accession>A0A3N4JHH2</accession>
<sequence>MNSNNTQDYKRDSGIGGDDFAPPETPPPPKVPVGWTVRWDDRYQRWYYVNLPTKRSQWEKPEGTIEAPESESSSRPASRQDQPPAYQQLINTTSSPTPSTGSDKPPAIQLPPPLPHQGSASNYYESFPSPHVRVETPAGDQTQHKSHKGLTSKLAGFLRSHSNPTAPSPQHFPQQFYARPQPPVQQQYYSNHLSPGYTMPCGATGGSRRPGGGGMGLVGAAALGVGGGLPGGMVLGQAFDDDYQDGFEDGADFGADFGGDF</sequence>
<evidence type="ECO:0000256" key="1">
    <source>
        <dbReference type="SAM" id="MobiDB-lite"/>
    </source>
</evidence>
<dbReference type="AlphaFoldDB" id="A0A3N4JHH2"/>
<gene>
    <name evidence="3" type="ORF">L873DRAFT_1790857</name>
</gene>